<keyword evidence="2 4" id="KW-0238">DNA-binding</keyword>
<sequence length="196" mass="20891">MSPERVRELHEAVLDLLREGGYQSLTMEAVAARTRCSKSTLYRQWKGKPGLVAAALRTCRHRPLGDIDTGSLAEDLRAAARAIGDRAVRETNLIHAIAHAAMNDKRLRQALVEALIEPDAAALEAMVRRGVERGEVAADNPAARYIAALLFGALRTAPLVEGCYADADYLVGCVDAVALPALGLGEPVRAAGRSAA</sequence>
<dbReference type="InterPro" id="IPR001647">
    <property type="entry name" value="HTH_TetR"/>
</dbReference>
<keyword evidence="3" id="KW-0804">Transcription</keyword>
<dbReference type="SUPFAM" id="SSF46689">
    <property type="entry name" value="Homeodomain-like"/>
    <property type="match status" value="1"/>
</dbReference>
<dbReference type="Gene3D" id="1.10.357.10">
    <property type="entry name" value="Tetracycline Repressor, domain 2"/>
    <property type="match status" value="1"/>
</dbReference>
<evidence type="ECO:0000313" key="6">
    <source>
        <dbReference type="EMBL" id="OIV35833.1"/>
    </source>
</evidence>
<dbReference type="GO" id="GO:0000976">
    <property type="term" value="F:transcription cis-regulatory region binding"/>
    <property type="evidence" value="ECO:0007669"/>
    <property type="project" value="TreeGrafter"/>
</dbReference>
<dbReference type="InterPro" id="IPR011075">
    <property type="entry name" value="TetR_C"/>
</dbReference>
<dbReference type="InterPro" id="IPR036271">
    <property type="entry name" value="Tet_transcr_reg_TetR-rel_C_sf"/>
</dbReference>
<evidence type="ECO:0000256" key="3">
    <source>
        <dbReference type="ARBA" id="ARBA00023163"/>
    </source>
</evidence>
<dbReference type="Pfam" id="PF16859">
    <property type="entry name" value="TetR_C_11"/>
    <property type="match status" value="1"/>
</dbReference>
<evidence type="ECO:0000313" key="7">
    <source>
        <dbReference type="Proteomes" id="UP000243342"/>
    </source>
</evidence>
<evidence type="ECO:0000256" key="4">
    <source>
        <dbReference type="PROSITE-ProRule" id="PRU00335"/>
    </source>
</evidence>
<evidence type="ECO:0000256" key="1">
    <source>
        <dbReference type="ARBA" id="ARBA00023015"/>
    </source>
</evidence>
<protein>
    <submittedName>
        <fullName evidence="6">TetR family transcriptional regulator</fullName>
    </submittedName>
</protein>
<gene>
    <name evidence="6" type="ORF">BIV57_19465</name>
</gene>
<dbReference type="SUPFAM" id="SSF48498">
    <property type="entry name" value="Tetracyclin repressor-like, C-terminal domain"/>
    <property type="match status" value="1"/>
</dbReference>
<dbReference type="GO" id="GO:0003700">
    <property type="term" value="F:DNA-binding transcription factor activity"/>
    <property type="evidence" value="ECO:0007669"/>
    <property type="project" value="TreeGrafter"/>
</dbReference>
<dbReference type="EMBL" id="MLCF01000128">
    <property type="protein sequence ID" value="OIV35833.1"/>
    <property type="molecule type" value="Genomic_DNA"/>
</dbReference>
<name>A0A1J7BQV8_9ACTN</name>
<comment type="caution">
    <text evidence="6">The sequence shown here is derived from an EMBL/GenBank/DDBJ whole genome shotgun (WGS) entry which is preliminary data.</text>
</comment>
<evidence type="ECO:0000259" key="5">
    <source>
        <dbReference type="PROSITE" id="PS50977"/>
    </source>
</evidence>
<keyword evidence="7" id="KW-1185">Reference proteome</keyword>
<dbReference type="Gene3D" id="1.10.10.60">
    <property type="entry name" value="Homeodomain-like"/>
    <property type="match status" value="1"/>
</dbReference>
<keyword evidence="1" id="KW-0805">Transcription regulation</keyword>
<dbReference type="InterPro" id="IPR009057">
    <property type="entry name" value="Homeodomain-like_sf"/>
</dbReference>
<feature type="domain" description="HTH tetR-type" evidence="5">
    <location>
        <begin position="3"/>
        <end position="63"/>
    </location>
</feature>
<reference evidence="6 7" key="1">
    <citation type="submission" date="2016-10" db="EMBL/GenBank/DDBJ databases">
        <title>Genome sequence of Streptomyces gilvigriseus MUSC 26.</title>
        <authorList>
            <person name="Lee L.-H."/>
            <person name="Ser H.-L."/>
        </authorList>
    </citation>
    <scope>NUCLEOTIDE SEQUENCE [LARGE SCALE GENOMIC DNA]</scope>
    <source>
        <strain evidence="6 7">MUSC 26</strain>
    </source>
</reference>
<dbReference type="PROSITE" id="PS50977">
    <property type="entry name" value="HTH_TETR_2"/>
    <property type="match status" value="1"/>
</dbReference>
<dbReference type="InterPro" id="IPR050109">
    <property type="entry name" value="HTH-type_TetR-like_transc_reg"/>
</dbReference>
<dbReference type="AlphaFoldDB" id="A0A1J7BQV8"/>
<dbReference type="PANTHER" id="PTHR30055:SF149">
    <property type="entry name" value="TETR-FAMILY TRANSCRIPTIONAL REGULATOR"/>
    <property type="match status" value="1"/>
</dbReference>
<organism evidence="6 7">
    <name type="scientific">Mangrovactinospora gilvigrisea</name>
    <dbReference type="NCBI Taxonomy" id="1428644"/>
    <lineage>
        <taxon>Bacteria</taxon>
        <taxon>Bacillati</taxon>
        <taxon>Actinomycetota</taxon>
        <taxon>Actinomycetes</taxon>
        <taxon>Kitasatosporales</taxon>
        <taxon>Streptomycetaceae</taxon>
        <taxon>Mangrovactinospora</taxon>
    </lineage>
</organism>
<evidence type="ECO:0000256" key="2">
    <source>
        <dbReference type="ARBA" id="ARBA00023125"/>
    </source>
</evidence>
<feature type="DNA-binding region" description="H-T-H motif" evidence="4">
    <location>
        <begin position="26"/>
        <end position="45"/>
    </location>
</feature>
<proteinExistence type="predicted"/>
<dbReference type="PANTHER" id="PTHR30055">
    <property type="entry name" value="HTH-TYPE TRANSCRIPTIONAL REGULATOR RUTR"/>
    <property type="match status" value="1"/>
</dbReference>
<dbReference type="STRING" id="1428644.BIV57_19465"/>
<dbReference type="Pfam" id="PF00440">
    <property type="entry name" value="TetR_N"/>
    <property type="match status" value="1"/>
</dbReference>
<accession>A0A1J7BQV8</accession>
<dbReference type="Proteomes" id="UP000243342">
    <property type="component" value="Unassembled WGS sequence"/>
</dbReference>